<dbReference type="AlphaFoldDB" id="A0A6P2V9S8"/>
<name>A0A6P2V9S8_BURL3</name>
<dbReference type="Proteomes" id="UP000494110">
    <property type="component" value="Unassembled WGS sequence"/>
</dbReference>
<sequence length="150" mass="17355">MKKVGGEIADDDPRYEEERFISTEVRPGYPSMSEGMEEGATYEFEEGNWYRVADRWWSFVDWVVKLSNLVGLNGELPAQGSDVAFRDIFRYGPHMGTFGTVASRRLAADFALWEHWARASNDEDFYDTYCLMRKMFEHAAEGGACWLRCH</sequence>
<evidence type="ECO:0000313" key="1">
    <source>
        <dbReference type="EMBL" id="VWC77751.1"/>
    </source>
</evidence>
<protein>
    <submittedName>
        <fullName evidence="1">Uncharacterized protein</fullName>
    </submittedName>
</protein>
<reference evidence="1 2" key="1">
    <citation type="submission" date="2019-09" db="EMBL/GenBank/DDBJ databases">
        <authorList>
            <person name="Depoorter E."/>
        </authorList>
    </citation>
    <scope>NUCLEOTIDE SEQUENCE [LARGE SCALE GENOMIC DNA]</scope>
    <source>
        <strain evidence="1">R-39750</strain>
    </source>
</reference>
<accession>A0A6P2V9S8</accession>
<proteinExistence type="predicted"/>
<dbReference type="EMBL" id="CABVQN010000003">
    <property type="protein sequence ID" value="VWC77751.1"/>
    <property type="molecule type" value="Genomic_DNA"/>
</dbReference>
<gene>
    <name evidence="1" type="ORF">BLA39750_00996</name>
</gene>
<organism evidence="1 2">
    <name type="scientific">Burkholderia lata (strain ATCC 17760 / DSM 23089 / LMG 22485 / NCIMB 9086 / R18194 / 383)</name>
    <dbReference type="NCBI Taxonomy" id="482957"/>
    <lineage>
        <taxon>Bacteria</taxon>
        <taxon>Pseudomonadati</taxon>
        <taxon>Pseudomonadota</taxon>
        <taxon>Betaproteobacteria</taxon>
        <taxon>Burkholderiales</taxon>
        <taxon>Burkholderiaceae</taxon>
        <taxon>Burkholderia</taxon>
        <taxon>Burkholderia cepacia complex</taxon>
    </lineage>
</organism>
<evidence type="ECO:0000313" key="2">
    <source>
        <dbReference type="Proteomes" id="UP000494110"/>
    </source>
</evidence>